<evidence type="ECO:0000313" key="2">
    <source>
        <dbReference type="EMBL" id="KAJ1364327.1"/>
    </source>
</evidence>
<dbReference type="AlphaFoldDB" id="A0AAD5N852"/>
<feature type="region of interest" description="Disordered" evidence="1">
    <location>
        <begin position="1"/>
        <end position="29"/>
    </location>
</feature>
<organism evidence="2 3">
    <name type="scientific">Parelaphostrongylus tenuis</name>
    <name type="common">Meningeal worm</name>
    <dbReference type="NCBI Taxonomy" id="148309"/>
    <lineage>
        <taxon>Eukaryota</taxon>
        <taxon>Metazoa</taxon>
        <taxon>Ecdysozoa</taxon>
        <taxon>Nematoda</taxon>
        <taxon>Chromadorea</taxon>
        <taxon>Rhabditida</taxon>
        <taxon>Rhabditina</taxon>
        <taxon>Rhabditomorpha</taxon>
        <taxon>Strongyloidea</taxon>
        <taxon>Metastrongylidae</taxon>
        <taxon>Parelaphostrongylus</taxon>
    </lineage>
</organism>
<gene>
    <name evidence="2" type="ORF">KIN20_024402</name>
</gene>
<sequence length="59" mass="6396">MRGQEHAYSACTSSDADRSEQPALTPVSKVGLAQSTDIRNRMQPSVVYTSTSHIIDLGM</sequence>
<evidence type="ECO:0000256" key="1">
    <source>
        <dbReference type="SAM" id="MobiDB-lite"/>
    </source>
</evidence>
<comment type="caution">
    <text evidence="2">The sequence shown here is derived from an EMBL/GenBank/DDBJ whole genome shotgun (WGS) entry which is preliminary data.</text>
</comment>
<dbReference type="EMBL" id="JAHQIW010004938">
    <property type="protein sequence ID" value="KAJ1364327.1"/>
    <property type="molecule type" value="Genomic_DNA"/>
</dbReference>
<proteinExistence type="predicted"/>
<keyword evidence="3" id="KW-1185">Reference proteome</keyword>
<protein>
    <submittedName>
        <fullName evidence="2">Uncharacterized protein</fullName>
    </submittedName>
</protein>
<name>A0AAD5N852_PARTN</name>
<dbReference type="Proteomes" id="UP001196413">
    <property type="component" value="Unassembled WGS sequence"/>
</dbReference>
<reference evidence="2" key="1">
    <citation type="submission" date="2021-06" db="EMBL/GenBank/DDBJ databases">
        <title>Parelaphostrongylus tenuis whole genome reference sequence.</title>
        <authorList>
            <person name="Garwood T.J."/>
            <person name="Larsen P.A."/>
            <person name="Fountain-Jones N.M."/>
            <person name="Garbe J.R."/>
            <person name="Macchietto M.G."/>
            <person name="Kania S.A."/>
            <person name="Gerhold R.W."/>
            <person name="Richards J.E."/>
            <person name="Wolf T.M."/>
        </authorList>
    </citation>
    <scope>NUCLEOTIDE SEQUENCE</scope>
    <source>
        <strain evidence="2">MNPRO001-30</strain>
        <tissue evidence="2">Meninges</tissue>
    </source>
</reference>
<accession>A0AAD5N852</accession>
<evidence type="ECO:0000313" key="3">
    <source>
        <dbReference type="Proteomes" id="UP001196413"/>
    </source>
</evidence>